<dbReference type="AlphaFoldDB" id="A0A8J2PE86"/>
<name>A0A8J2PE86_9HEXA</name>
<accession>A0A8J2PE86</accession>
<keyword evidence="2" id="KW-1185">Reference proteome</keyword>
<protein>
    <submittedName>
        <fullName evidence="1">Uncharacterized protein</fullName>
    </submittedName>
</protein>
<comment type="caution">
    <text evidence="1">The sequence shown here is derived from an EMBL/GenBank/DDBJ whole genome shotgun (WGS) entry which is preliminary data.</text>
</comment>
<evidence type="ECO:0000313" key="1">
    <source>
        <dbReference type="EMBL" id="CAG7818518.1"/>
    </source>
</evidence>
<organism evidence="1 2">
    <name type="scientific">Allacma fusca</name>
    <dbReference type="NCBI Taxonomy" id="39272"/>
    <lineage>
        <taxon>Eukaryota</taxon>
        <taxon>Metazoa</taxon>
        <taxon>Ecdysozoa</taxon>
        <taxon>Arthropoda</taxon>
        <taxon>Hexapoda</taxon>
        <taxon>Collembola</taxon>
        <taxon>Symphypleona</taxon>
        <taxon>Sminthuridae</taxon>
        <taxon>Allacma</taxon>
    </lineage>
</organism>
<dbReference type="Proteomes" id="UP000708208">
    <property type="component" value="Unassembled WGS sequence"/>
</dbReference>
<sequence length="80" mass="9071">MDPILRFLTPTPALIINLRWTGPRTLGSILGMPGSVNKWYEKKGKCDNEAENRGEGGGPNWIQASLHIRRSWQGHDDMRK</sequence>
<dbReference type="EMBL" id="CAJVCH010422933">
    <property type="protein sequence ID" value="CAG7818518.1"/>
    <property type="molecule type" value="Genomic_DNA"/>
</dbReference>
<reference evidence="1" key="1">
    <citation type="submission" date="2021-06" db="EMBL/GenBank/DDBJ databases">
        <authorList>
            <person name="Hodson N. C."/>
            <person name="Mongue J. A."/>
            <person name="Jaron S. K."/>
        </authorList>
    </citation>
    <scope>NUCLEOTIDE SEQUENCE</scope>
</reference>
<gene>
    <name evidence="1" type="ORF">AFUS01_LOCUS29019</name>
</gene>
<evidence type="ECO:0000313" key="2">
    <source>
        <dbReference type="Proteomes" id="UP000708208"/>
    </source>
</evidence>
<proteinExistence type="predicted"/>